<evidence type="ECO:0000313" key="2">
    <source>
        <dbReference type="Proteomes" id="UP000251960"/>
    </source>
</evidence>
<sequence>MSHAVVRHCESILTKSPHLLVQNSLSIFVGRLALVYALPRSQVCPSYLHLTTLIIP</sequence>
<gene>
    <name evidence="1" type="ORF">Zm00014a_026919</name>
</gene>
<proteinExistence type="predicted"/>
<name>A0A3L6DNT9_MAIZE</name>
<accession>A0A3L6DNT9</accession>
<comment type="caution">
    <text evidence="1">The sequence shown here is derived from an EMBL/GenBank/DDBJ whole genome shotgun (WGS) entry which is preliminary data.</text>
</comment>
<dbReference type="AlphaFoldDB" id="A0A3L6DNT9"/>
<dbReference type="Proteomes" id="UP000251960">
    <property type="component" value="Chromosome 8"/>
</dbReference>
<reference evidence="1 2" key="1">
    <citation type="journal article" date="2018" name="Nat. Genet.">
        <title>Extensive intraspecific gene order and gene structural variations between Mo17 and other maize genomes.</title>
        <authorList>
            <person name="Sun S."/>
            <person name="Zhou Y."/>
            <person name="Chen J."/>
            <person name="Shi J."/>
            <person name="Zhao H."/>
            <person name="Zhao H."/>
            <person name="Song W."/>
            <person name="Zhang M."/>
            <person name="Cui Y."/>
            <person name="Dong X."/>
            <person name="Liu H."/>
            <person name="Ma X."/>
            <person name="Jiao Y."/>
            <person name="Wang B."/>
            <person name="Wei X."/>
            <person name="Stein J.C."/>
            <person name="Glaubitz J.C."/>
            <person name="Lu F."/>
            <person name="Yu G."/>
            <person name="Liang C."/>
            <person name="Fengler K."/>
            <person name="Li B."/>
            <person name="Rafalski A."/>
            <person name="Schnable P.S."/>
            <person name="Ware D.H."/>
            <person name="Buckler E.S."/>
            <person name="Lai J."/>
        </authorList>
    </citation>
    <scope>NUCLEOTIDE SEQUENCE [LARGE SCALE GENOMIC DNA]</scope>
    <source>
        <strain evidence="2">cv. Missouri 17</strain>
        <tissue evidence="1">Seedling</tissue>
    </source>
</reference>
<protein>
    <submittedName>
        <fullName evidence="1">Uncharacterized protein</fullName>
    </submittedName>
</protein>
<organism evidence="1 2">
    <name type="scientific">Zea mays</name>
    <name type="common">Maize</name>
    <dbReference type="NCBI Taxonomy" id="4577"/>
    <lineage>
        <taxon>Eukaryota</taxon>
        <taxon>Viridiplantae</taxon>
        <taxon>Streptophyta</taxon>
        <taxon>Embryophyta</taxon>
        <taxon>Tracheophyta</taxon>
        <taxon>Spermatophyta</taxon>
        <taxon>Magnoliopsida</taxon>
        <taxon>Liliopsida</taxon>
        <taxon>Poales</taxon>
        <taxon>Poaceae</taxon>
        <taxon>PACMAD clade</taxon>
        <taxon>Panicoideae</taxon>
        <taxon>Andropogonodae</taxon>
        <taxon>Andropogoneae</taxon>
        <taxon>Tripsacinae</taxon>
        <taxon>Zea</taxon>
    </lineage>
</organism>
<evidence type="ECO:0000313" key="1">
    <source>
        <dbReference type="EMBL" id="PWZ10239.1"/>
    </source>
</evidence>
<dbReference type="EMBL" id="NCVQ01000009">
    <property type="protein sequence ID" value="PWZ10239.1"/>
    <property type="molecule type" value="Genomic_DNA"/>
</dbReference>